<evidence type="ECO:0000256" key="3">
    <source>
        <dbReference type="ARBA" id="ARBA00022989"/>
    </source>
</evidence>
<sequence length="187" mass="20381">MAFVLAYVGILSTAMFVFQFGLGEFPCPLCITQRMGMIVATLGAVFILVQALRGTLDMRGYTTGLGMSLLGAILGAAMSVRQVLLHIEPGDLGYGTAVFGKHLYTWALVTFIVVAVFVGALLLGSDAFFPIAPRSAALRVIVWILVWAFVATIAVNLVVVFVELGFNWFLPDNPTRYELLYQIGIRR</sequence>
<dbReference type="Gene3D" id="1.20.1550.10">
    <property type="entry name" value="DsbB-like"/>
    <property type="match status" value="1"/>
</dbReference>
<comment type="subcellular location">
    <subcellularLocation>
        <location evidence="1">Membrane</location>
        <topology evidence="1">Multi-pass membrane protein</topology>
    </subcellularLocation>
</comment>
<dbReference type="EMBL" id="CP006734">
    <property type="protein sequence ID" value="AGW41972.1"/>
    <property type="molecule type" value="Genomic_DNA"/>
</dbReference>
<evidence type="ECO:0000256" key="2">
    <source>
        <dbReference type="ARBA" id="ARBA00022692"/>
    </source>
</evidence>
<feature type="transmembrane region" description="Helical" evidence="5">
    <location>
        <begin position="33"/>
        <end position="52"/>
    </location>
</feature>
<keyword evidence="7" id="KW-1185">Reference proteome</keyword>
<evidence type="ECO:0000256" key="5">
    <source>
        <dbReference type="SAM" id="Phobius"/>
    </source>
</evidence>
<dbReference type="Proteomes" id="UP000016743">
    <property type="component" value="Chromosome"/>
</dbReference>
<feature type="transmembrane region" description="Helical" evidence="5">
    <location>
        <begin position="136"/>
        <end position="162"/>
    </location>
</feature>
<evidence type="ECO:0000256" key="1">
    <source>
        <dbReference type="ARBA" id="ARBA00004141"/>
    </source>
</evidence>
<dbReference type="HOGENOM" id="CLU_113737_0_0_11"/>
<dbReference type="GO" id="GO:0015035">
    <property type="term" value="F:protein-disulfide reductase activity"/>
    <property type="evidence" value="ECO:0007669"/>
    <property type="project" value="InterPro"/>
</dbReference>
<dbReference type="InterPro" id="IPR003752">
    <property type="entry name" value="DiS_bond_form_DsbB/BdbC"/>
</dbReference>
<dbReference type="GO" id="GO:0006457">
    <property type="term" value="P:protein folding"/>
    <property type="evidence" value="ECO:0007669"/>
    <property type="project" value="InterPro"/>
</dbReference>
<dbReference type="PATRIC" id="fig|1389489.3.peg.1884"/>
<dbReference type="SUPFAM" id="SSF158442">
    <property type="entry name" value="DsbB-like"/>
    <property type="match status" value="1"/>
</dbReference>
<keyword evidence="4 5" id="KW-0472">Membrane</keyword>
<protein>
    <recommendedName>
        <fullName evidence="8">Disulfide bond formation protein B</fullName>
    </recommendedName>
</protein>
<name>U3PB72_LEIXC</name>
<keyword evidence="2 5" id="KW-0812">Transmembrane</keyword>
<evidence type="ECO:0000313" key="7">
    <source>
        <dbReference type="Proteomes" id="UP000016743"/>
    </source>
</evidence>
<dbReference type="KEGG" id="lxy:O159_19590"/>
<organism evidence="6 7">
    <name type="scientific">Leifsonia xyli subsp. cynodontis DSM 46306</name>
    <dbReference type="NCBI Taxonomy" id="1389489"/>
    <lineage>
        <taxon>Bacteria</taxon>
        <taxon>Bacillati</taxon>
        <taxon>Actinomycetota</taxon>
        <taxon>Actinomycetes</taxon>
        <taxon>Micrococcales</taxon>
        <taxon>Microbacteriaceae</taxon>
        <taxon>Leifsonia</taxon>
    </lineage>
</organism>
<dbReference type="InterPro" id="IPR023380">
    <property type="entry name" value="DsbB-like_sf"/>
</dbReference>
<keyword evidence="3 5" id="KW-1133">Transmembrane helix</keyword>
<accession>U3PB72</accession>
<feature type="transmembrane region" description="Helical" evidence="5">
    <location>
        <begin position="64"/>
        <end position="84"/>
    </location>
</feature>
<dbReference type="AlphaFoldDB" id="U3PB72"/>
<dbReference type="GO" id="GO:0016020">
    <property type="term" value="C:membrane"/>
    <property type="evidence" value="ECO:0007669"/>
    <property type="project" value="UniProtKB-SubCell"/>
</dbReference>
<reference evidence="6 7" key="1">
    <citation type="journal article" date="2013" name="Genome Announc.">
        <title>Complete Genome Sequence of Leifsonia xyli subsp. cynodontis Strain DSM46306, a Gram-Positive Bacterial Pathogen of Grasses.</title>
        <authorList>
            <person name="Monteiro-Vitorello C.B."/>
            <person name="Zerillo M.M."/>
            <person name="Van Sluys M.A."/>
            <person name="Camargo L.E."/>
            <person name="Kitajima J.P."/>
        </authorList>
    </citation>
    <scope>NUCLEOTIDE SEQUENCE [LARGE SCALE GENOMIC DNA]</scope>
    <source>
        <strain evidence="6 7">DSM 46306</strain>
    </source>
</reference>
<evidence type="ECO:0000313" key="6">
    <source>
        <dbReference type="EMBL" id="AGW41972.1"/>
    </source>
</evidence>
<dbReference type="eggNOG" id="COG1495">
    <property type="taxonomic scope" value="Bacteria"/>
</dbReference>
<evidence type="ECO:0000256" key="4">
    <source>
        <dbReference type="ARBA" id="ARBA00023136"/>
    </source>
</evidence>
<evidence type="ECO:0008006" key="8">
    <source>
        <dbReference type="Google" id="ProtNLM"/>
    </source>
</evidence>
<dbReference type="Pfam" id="PF02600">
    <property type="entry name" value="DsbB"/>
    <property type="match status" value="1"/>
</dbReference>
<feature type="transmembrane region" description="Helical" evidence="5">
    <location>
        <begin position="104"/>
        <end position="124"/>
    </location>
</feature>
<gene>
    <name evidence="6" type="ORF">O159_19590</name>
</gene>
<proteinExistence type="predicted"/>